<dbReference type="EMBL" id="DSFP01000064">
    <property type="protein sequence ID" value="HEW46424.1"/>
    <property type="molecule type" value="Genomic_DNA"/>
</dbReference>
<dbReference type="InterPro" id="IPR019886">
    <property type="entry name" value="Na_symporter_ssu"/>
</dbReference>
<evidence type="ECO:0000259" key="2">
    <source>
        <dbReference type="Pfam" id="PF13937"/>
    </source>
</evidence>
<name>A0A7C2Z6L8_9AQUI</name>
<organism evidence="3">
    <name type="scientific">Hydrogenobacter sp</name>
    <dbReference type="NCBI Taxonomy" id="2152829"/>
    <lineage>
        <taxon>Bacteria</taxon>
        <taxon>Pseudomonadati</taxon>
        <taxon>Aquificota</taxon>
        <taxon>Aquificia</taxon>
        <taxon>Aquificales</taxon>
        <taxon>Aquificaceae</taxon>
        <taxon>Hydrogenobacter</taxon>
    </lineage>
</organism>
<feature type="domain" description="Sodium symporter small subunit" evidence="2">
    <location>
        <begin position="8"/>
        <end position="83"/>
    </location>
</feature>
<feature type="transmembrane region" description="Helical" evidence="1">
    <location>
        <begin position="51"/>
        <end position="70"/>
    </location>
</feature>
<dbReference type="AlphaFoldDB" id="A0A7C2Z6L8"/>
<keyword evidence="1" id="KW-0472">Membrane</keyword>
<sequence>MLTKEQLENYWRENRNLMLIVLFIWALVSYGAALISGWLNKIVIFGFPLGYYMGAQGSLIVFLLLIIFYAKKMDQIDKKYGVEEE</sequence>
<reference evidence="3" key="1">
    <citation type="journal article" date="2020" name="mSystems">
        <title>Genome- and Community-Level Interaction Insights into Carbon Utilization and Element Cycling Functions of Hydrothermarchaeota in Hydrothermal Sediment.</title>
        <authorList>
            <person name="Zhou Z."/>
            <person name="Liu Y."/>
            <person name="Xu W."/>
            <person name="Pan J."/>
            <person name="Luo Z.H."/>
            <person name="Li M."/>
        </authorList>
    </citation>
    <scope>NUCLEOTIDE SEQUENCE [LARGE SCALE GENOMIC DNA]</scope>
    <source>
        <strain evidence="3">SpSt-132</strain>
    </source>
</reference>
<proteinExistence type="predicted"/>
<comment type="caution">
    <text evidence="3">The sequence shown here is derived from an EMBL/GenBank/DDBJ whole genome shotgun (WGS) entry which is preliminary data.</text>
</comment>
<gene>
    <name evidence="3" type="ORF">ENO47_07165</name>
</gene>
<feature type="transmembrane region" description="Helical" evidence="1">
    <location>
        <begin position="20"/>
        <end position="39"/>
    </location>
</feature>
<keyword evidence="1" id="KW-0812">Transmembrane</keyword>
<evidence type="ECO:0000313" key="3">
    <source>
        <dbReference type="EMBL" id="HEW46424.1"/>
    </source>
</evidence>
<accession>A0A7C2Z6L8</accession>
<keyword evidence="1" id="KW-1133">Transmembrane helix</keyword>
<protein>
    <submittedName>
        <fullName evidence="3">DUF4212 domain-containing protein</fullName>
    </submittedName>
</protein>
<evidence type="ECO:0000256" key="1">
    <source>
        <dbReference type="SAM" id="Phobius"/>
    </source>
</evidence>
<dbReference type="Pfam" id="PF13937">
    <property type="entry name" value="DUF4212"/>
    <property type="match status" value="1"/>
</dbReference>
<dbReference type="NCBIfam" id="TIGR03647">
    <property type="entry name" value="Na_symport_sm"/>
    <property type="match status" value="1"/>
</dbReference>